<protein>
    <submittedName>
        <fullName evidence="1">Uncharacterized protein</fullName>
    </submittedName>
</protein>
<organism evidence="1">
    <name type="scientific">Trichosanthes dioica</name>
    <name type="common">Pointed gourd</name>
    <dbReference type="NCBI Taxonomy" id="320667"/>
    <lineage>
        <taxon>Eukaryota</taxon>
        <taxon>Viridiplantae</taxon>
        <taxon>Streptophyta</taxon>
        <taxon>Embryophyta</taxon>
        <taxon>Tracheophyta</taxon>
        <taxon>Spermatophyta</taxon>
        <taxon>Magnoliopsida</taxon>
        <taxon>eudicotyledons</taxon>
        <taxon>Gunneridae</taxon>
        <taxon>Pentapetalae</taxon>
        <taxon>rosids</taxon>
        <taxon>fabids</taxon>
        <taxon>Cucurbitales</taxon>
        <taxon>Cucurbitaceae</taxon>
        <taxon>Sicyoeae</taxon>
        <taxon>Trichosanthes</taxon>
    </lineage>
</organism>
<feature type="non-terminal residue" evidence="1">
    <location>
        <position position="1"/>
    </location>
</feature>
<feature type="non-terminal residue" evidence="1">
    <location>
        <position position="96"/>
    </location>
</feature>
<name>A3F4L6_TRIDB</name>
<dbReference type="AlphaFoldDB" id="A3F4L6"/>
<proteinExistence type="evidence at transcript level"/>
<dbReference type="EMBL" id="EF198869">
    <property type="protein sequence ID" value="ABN50052.1"/>
    <property type="molecule type" value="mRNA"/>
</dbReference>
<reference evidence="1" key="1">
    <citation type="journal article" date="2008" name="Curr. Sci.">
        <title>A cDNA-AFLP approach to look for differentially expressed gene fragments in dioecious pointed gourd (Trichosanthes dioica Roxb.) for understanding sex expression.</title>
        <authorList>
            <person name="Roy S.K."/>
            <person name="Gangopadhyay G."/>
            <person name="Ghose K."/>
            <person name="Dey S."/>
            <person name="Basu D."/>
            <person name="Mukherjee K.K."/>
        </authorList>
    </citation>
    <scope>NUCLEOTIDE SEQUENCE</scope>
</reference>
<sequence length="96" mass="11723">VLSNHLFIWRMSRRISRFSSSSRPPLFRLLSLLRLGSLVRRILFCRFGVGRLCRRLHRHDRFFSSHWSRNEIKFHNPKVELGFTKRRIEFGKRRIS</sequence>
<evidence type="ECO:0000313" key="1">
    <source>
        <dbReference type="EMBL" id="ABN50052.1"/>
    </source>
</evidence>
<accession>A3F4L6</accession>